<dbReference type="GO" id="GO:0015910">
    <property type="term" value="P:long-chain fatty acid import into peroxisome"/>
    <property type="evidence" value="ECO:0007669"/>
    <property type="project" value="TreeGrafter"/>
</dbReference>
<dbReference type="GO" id="GO:0042760">
    <property type="term" value="P:very long-chain fatty acid catabolic process"/>
    <property type="evidence" value="ECO:0007669"/>
    <property type="project" value="TreeGrafter"/>
</dbReference>
<dbReference type="PANTHER" id="PTHR11384">
    <property type="entry name" value="ATP-BINDING CASSETTE, SUB-FAMILY D MEMBER"/>
    <property type="match status" value="1"/>
</dbReference>
<keyword evidence="3" id="KW-1133">Transmembrane helix</keyword>
<gene>
    <name evidence="6" type="ORF">EWM64_g9420</name>
</gene>
<keyword evidence="1" id="KW-0813">Transport</keyword>
<sequence>MASQSKLWPPPRRAVFVVVAALLLARSRLLAVVPRGRGQKRVDRDEAVRALQQVYVEGPDGEKVLLVPGADGVSKIPIHPTPESVFASHKHLFPPLPASAQNKPNVDKSFLRQLSVLLRIAFPTWYCQETGILLVHSTFLVLRTVLSVGVARLDGRIVRDLVSANGKGFLRGLGLWFLLAIPSTYTNSMIRHLQARLALRLRTRLTRYTHDLYLSSEPFLRYYRVSGEGGLEGVDQYITADVASWADSLAGLYGNVLKPMLDLTLFTSQLSRTLGVRGTVALFAQYYLTARILRAVTPAFGRLAAVEARLEGEYRAGVGRVGREAEEIAFYDGGNRERDILWRAYLRLISHVNSIFKVGHPARLASQMLTFRQIRIAYEWTEDYVIKYMWSAAGYCLIAIPVLFTRTRSVGVQTARHSPGVDDAVANRTESTQLASTSLRMLTLP</sequence>
<accession>A0A4Y9ZL94</accession>
<dbReference type="GO" id="GO:0140359">
    <property type="term" value="F:ABC-type transporter activity"/>
    <property type="evidence" value="ECO:0007669"/>
    <property type="project" value="InterPro"/>
</dbReference>
<dbReference type="GO" id="GO:0005524">
    <property type="term" value="F:ATP binding"/>
    <property type="evidence" value="ECO:0007669"/>
    <property type="project" value="InterPro"/>
</dbReference>
<dbReference type="OrthoDB" id="422637at2759"/>
<keyword evidence="7" id="KW-1185">Reference proteome</keyword>
<feature type="domain" description="ABC transmembrane type-1" evidence="5">
    <location>
        <begin position="117"/>
        <end position="403"/>
    </location>
</feature>
<protein>
    <recommendedName>
        <fullName evidence="5">ABC transmembrane type-1 domain-containing protein</fullName>
    </recommendedName>
</protein>
<proteinExistence type="predicted"/>
<dbReference type="EMBL" id="SFCI01001995">
    <property type="protein sequence ID" value="TFY74591.1"/>
    <property type="molecule type" value="Genomic_DNA"/>
</dbReference>
<evidence type="ECO:0000259" key="5">
    <source>
        <dbReference type="Pfam" id="PF06472"/>
    </source>
</evidence>
<reference evidence="6 7" key="1">
    <citation type="submission" date="2019-02" db="EMBL/GenBank/DDBJ databases">
        <title>Genome sequencing of the rare red list fungi Hericium alpestre (H. flagellum).</title>
        <authorList>
            <person name="Buettner E."/>
            <person name="Kellner H."/>
        </authorList>
    </citation>
    <scope>NUCLEOTIDE SEQUENCE [LARGE SCALE GENOMIC DNA]</scope>
    <source>
        <strain evidence="6 7">DSM 108284</strain>
    </source>
</reference>
<dbReference type="PANTHER" id="PTHR11384:SF67">
    <property type="entry name" value="ATP-BINDING CASSETTE SUB-FAMILY D MEMBER 1"/>
    <property type="match status" value="1"/>
</dbReference>
<dbReference type="GO" id="GO:0005778">
    <property type="term" value="C:peroxisomal membrane"/>
    <property type="evidence" value="ECO:0007669"/>
    <property type="project" value="TreeGrafter"/>
</dbReference>
<dbReference type="InterPro" id="IPR050835">
    <property type="entry name" value="ABC_transporter_sub-D"/>
</dbReference>
<evidence type="ECO:0000256" key="1">
    <source>
        <dbReference type="ARBA" id="ARBA00022448"/>
    </source>
</evidence>
<keyword evidence="2" id="KW-0812">Transmembrane</keyword>
<dbReference type="InterPro" id="IPR011527">
    <property type="entry name" value="ABC1_TM_dom"/>
</dbReference>
<dbReference type="Pfam" id="PF06472">
    <property type="entry name" value="ABC_membrane_2"/>
    <property type="match status" value="1"/>
</dbReference>
<dbReference type="AlphaFoldDB" id="A0A4Y9ZL94"/>
<keyword evidence="4" id="KW-0472">Membrane</keyword>
<dbReference type="GO" id="GO:0005324">
    <property type="term" value="F:long-chain fatty acid transmembrane transporter activity"/>
    <property type="evidence" value="ECO:0007669"/>
    <property type="project" value="TreeGrafter"/>
</dbReference>
<evidence type="ECO:0000256" key="2">
    <source>
        <dbReference type="ARBA" id="ARBA00022692"/>
    </source>
</evidence>
<dbReference type="GO" id="GO:0006635">
    <property type="term" value="P:fatty acid beta-oxidation"/>
    <property type="evidence" value="ECO:0007669"/>
    <property type="project" value="TreeGrafter"/>
</dbReference>
<dbReference type="STRING" id="135208.A0A4Y9ZL94"/>
<evidence type="ECO:0000313" key="7">
    <source>
        <dbReference type="Proteomes" id="UP000298061"/>
    </source>
</evidence>
<dbReference type="GO" id="GO:0007031">
    <property type="term" value="P:peroxisome organization"/>
    <property type="evidence" value="ECO:0007669"/>
    <property type="project" value="TreeGrafter"/>
</dbReference>
<evidence type="ECO:0000256" key="4">
    <source>
        <dbReference type="ARBA" id="ARBA00023136"/>
    </source>
</evidence>
<name>A0A4Y9ZL94_9AGAM</name>
<comment type="caution">
    <text evidence="6">The sequence shown here is derived from an EMBL/GenBank/DDBJ whole genome shotgun (WGS) entry which is preliminary data.</text>
</comment>
<evidence type="ECO:0000256" key="3">
    <source>
        <dbReference type="ARBA" id="ARBA00022989"/>
    </source>
</evidence>
<evidence type="ECO:0000313" key="6">
    <source>
        <dbReference type="EMBL" id="TFY74591.1"/>
    </source>
</evidence>
<organism evidence="6 7">
    <name type="scientific">Hericium alpestre</name>
    <dbReference type="NCBI Taxonomy" id="135208"/>
    <lineage>
        <taxon>Eukaryota</taxon>
        <taxon>Fungi</taxon>
        <taxon>Dikarya</taxon>
        <taxon>Basidiomycota</taxon>
        <taxon>Agaricomycotina</taxon>
        <taxon>Agaricomycetes</taxon>
        <taxon>Russulales</taxon>
        <taxon>Hericiaceae</taxon>
        <taxon>Hericium</taxon>
    </lineage>
</organism>
<dbReference type="Proteomes" id="UP000298061">
    <property type="component" value="Unassembled WGS sequence"/>
</dbReference>